<accession>A0A401SE25</accession>
<proteinExistence type="predicted"/>
<name>A0A401SE25_CHIPU</name>
<reference evidence="1 2" key="1">
    <citation type="journal article" date="2018" name="Nat. Ecol. Evol.">
        <title>Shark genomes provide insights into elasmobranch evolution and the origin of vertebrates.</title>
        <authorList>
            <person name="Hara Y"/>
            <person name="Yamaguchi K"/>
            <person name="Onimaru K"/>
            <person name="Kadota M"/>
            <person name="Koyanagi M"/>
            <person name="Keeley SD"/>
            <person name="Tatsumi K"/>
            <person name="Tanaka K"/>
            <person name="Motone F"/>
            <person name="Kageyama Y"/>
            <person name="Nozu R"/>
            <person name="Adachi N"/>
            <person name="Nishimura O"/>
            <person name="Nakagawa R"/>
            <person name="Tanegashima C"/>
            <person name="Kiyatake I"/>
            <person name="Matsumoto R"/>
            <person name="Murakumo K"/>
            <person name="Nishida K"/>
            <person name="Terakita A"/>
            <person name="Kuratani S"/>
            <person name="Sato K"/>
            <person name="Hyodo S Kuraku.S."/>
        </authorList>
    </citation>
    <scope>NUCLEOTIDE SEQUENCE [LARGE SCALE GENOMIC DNA]</scope>
</reference>
<protein>
    <submittedName>
        <fullName evidence="1">Uncharacterized protein</fullName>
    </submittedName>
</protein>
<evidence type="ECO:0000313" key="2">
    <source>
        <dbReference type="Proteomes" id="UP000287033"/>
    </source>
</evidence>
<dbReference type="EMBL" id="BEZZ01000215">
    <property type="protein sequence ID" value="GCC28672.1"/>
    <property type="molecule type" value="Genomic_DNA"/>
</dbReference>
<comment type="caution">
    <text evidence="1">The sequence shown here is derived from an EMBL/GenBank/DDBJ whole genome shotgun (WGS) entry which is preliminary data.</text>
</comment>
<organism evidence="1 2">
    <name type="scientific">Chiloscyllium punctatum</name>
    <name type="common">Brownbanded bambooshark</name>
    <name type="synonym">Hemiscyllium punctatum</name>
    <dbReference type="NCBI Taxonomy" id="137246"/>
    <lineage>
        <taxon>Eukaryota</taxon>
        <taxon>Metazoa</taxon>
        <taxon>Chordata</taxon>
        <taxon>Craniata</taxon>
        <taxon>Vertebrata</taxon>
        <taxon>Chondrichthyes</taxon>
        <taxon>Elasmobranchii</taxon>
        <taxon>Galeomorphii</taxon>
        <taxon>Galeoidea</taxon>
        <taxon>Orectolobiformes</taxon>
        <taxon>Hemiscylliidae</taxon>
        <taxon>Chiloscyllium</taxon>
    </lineage>
</organism>
<sequence>MTEHSVREETVQDPLAVTSCIPAQPNLLAPTKISHLLAHRSLASCRAASRLRLALPHVYQGGKVLEDWLVLAVGWVSCGPLNPRGSVCSYWSVQCRLTVPIGSADKIGLGLE</sequence>
<dbReference type="AlphaFoldDB" id="A0A401SE25"/>
<dbReference type="Proteomes" id="UP000287033">
    <property type="component" value="Unassembled WGS sequence"/>
</dbReference>
<keyword evidence="2" id="KW-1185">Reference proteome</keyword>
<evidence type="ECO:0000313" key="1">
    <source>
        <dbReference type="EMBL" id="GCC28672.1"/>
    </source>
</evidence>
<gene>
    <name evidence="1" type="ORF">chiPu_0007104</name>
</gene>